<evidence type="ECO:0000313" key="1">
    <source>
        <dbReference type="EMBL" id="KKL84823.1"/>
    </source>
</evidence>
<accession>A0A0F9FEW3</accession>
<gene>
    <name evidence="1" type="ORF">LCGC14_1960900</name>
</gene>
<comment type="caution">
    <text evidence="1">The sequence shown here is derived from an EMBL/GenBank/DDBJ whole genome shotgun (WGS) entry which is preliminary data.</text>
</comment>
<dbReference type="AlphaFoldDB" id="A0A0F9FEW3"/>
<reference evidence="1" key="1">
    <citation type="journal article" date="2015" name="Nature">
        <title>Complex archaea that bridge the gap between prokaryotes and eukaryotes.</title>
        <authorList>
            <person name="Spang A."/>
            <person name="Saw J.H."/>
            <person name="Jorgensen S.L."/>
            <person name="Zaremba-Niedzwiedzka K."/>
            <person name="Martijn J."/>
            <person name="Lind A.E."/>
            <person name="van Eijk R."/>
            <person name="Schleper C."/>
            <person name="Guy L."/>
            <person name="Ettema T.J."/>
        </authorList>
    </citation>
    <scope>NUCLEOTIDE SEQUENCE</scope>
</reference>
<feature type="non-terminal residue" evidence="1">
    <location>
        <position position="1"/>
    </location>
</feature>
<name>A0A0F9FEW3_9ZZZZ</name>
<sequence length="190" mass="21827">YPPEEGRSYIVAIDPGQAKITQTSIGVLTFDKDDLGNYKPRWCARDAGLYSPEVTARKALEISDKYNRAMIAWEANSHGLAITELLKHRRPIYFRKDIVTGRQGTEPGWYTSPGRRGTKDYMFQTVTRYLPDLTCHDIELVRELRNFRRSVDKIEVVGPDDIHDSLAIALVCFNPKPFKRGYMGKSGWKW</sequence>
<proteinExistence type="predicted"/>
<dbReference type="EMBL" id="LAZR01021590">
    <property type="protein sequence ID" value="KKL84823.1"/>
    <property type="molecule type" value="Genomic_DNA"/>
</dbReference>
<protein>
    <recommendedName>
        <fullName evidence="2">Terminase large subunit gp17-like C-terminal domain-containing protein</fullName>
    </recommendedName>
</protein>
<dbReference type="Gene3D" id="3.30.420.240">
    <property type="match status" value="1"/>
</dbReference>
<evidence type="ECO:0008006" key="2">
    <source>
        <dbReference type="Google" id="ProtNLM"/>
    </source>
</evidence>
<organism evidence="1">
    <name type="scientific">marine sediment metagenome</name>
    <dbReference type="NCBI Taxonomy" id="412755"/>
    <lineage>
        <taxon>unclassified sequences</taxon>
        <taxon>metagenomes</taxon>
        <taxon>ecological metagenomes</taxon>
    </lineage>
</organism>